<evidence type="ECO:0000256" key="12">
    <source>
        <dbReference type="ARBA" id="ARBA00032932"/>
    </source>
</evidence>
<comment type="caution">
    <text evidence="14">The sequence shown here is derived from an EMBL/GenBank/DDBJ whole genome shotgun (WGS) entry which is preliminary data.</text>
</comment>
<proteinExistence type="inferred from homology"/>
<dbReference type="InterPro" id="IPR003824">
    <property type="entry name" value="UppP"/>
</dbReference>
<dbReference type="GO" id="GO:0050380">
    <property type="term" value="F:undecaprenyl-diphosphatase activity"/>
    <property type="evidence" value="ECO:0007669"/>
    <property type="project" value="UniProtKB-EC"/>
</dbReference>
<organism evidence="14 15">
    <name type="scientific">Leptospira borgpetersenii str. 200701203</name>
    <dbReference type="NCBI Taxonomy" id="1193007"/>
    <lineage>
        <taxon>Bacteria</taxon>
        <taxon>Pseudomonadati</taxon>
        <taxon>Spirochaetota</taxon>
        <taxon>Spirochaetia</taxon>
        <taxon>Leptospirales</taxon>
        <taxon>Leptospiraceae</taxon>
        <taxon>Leptospira</taxon>
    </lineage>
</organism>
<evidence type="ECO:0000256" key="13">
    <source>
        <dbReference type="ARBA" id="ARBA00047594"/>
    </source>
</evidence>
<keyword evidence="7" id="KW-0378">Hydrolase</keyword>
<dbReference type="BioCyc" id="LBOR1193007:G11KN-2890-MONOMER"/>
<comment type="similarity">
    <text evidence="2">Belongs to the UppP family.</text>
</comment>
<dbReference type="GO" id="GO:0016301">
    <property type="term" value="F:kinase activity"/>
    <property type="evidence" value="ECO:0007669"/>
    <property type="project" value="UniProtKB-KW"/>
</dbReference>
<keyword evidence="8" id="KW-1133">Transmembrane helix</keyword>
<evidence type="ECO:0000256" key="9">
    <source>
        <dbReference type="ARBA" id="ARBA00023136"/>
    </source>
</evidence>
<evidence type="ECO:0000256" key="1">
    <source>
        <dbReference type="ARBA" id="ARBA00004651"/>
    </source>
</evidence>
<keyword evidence="6" id="KW-0812">Transmembrane</keyword>
<dbReference type="Proteomes" id="UP000011783">
    <property type="component" value="Unassembled WGS sequence"/>
</dbReference>
<accession>M3HSN9</accession>
<keyword evidence="10" id="KW-0046">Antibiotic resistance</keyword>
<comment type="catalytic activity">
    <reaction evidence="13">
        <text>di-trans,octa-cis-undecaprenyl diphosphate + H2O = di-trans,octa-cis-undecaprenyl phosphate + phosphate + H(+)</text>
        <dbReference type="Rhea" id="RHEA:28094"/>
        <dbReference type="ChEBI" id="CHEBI:15377"/>
        <dbReference type="ChEBI" id="CHEBI:15378"/>
        <dbReference type="ChEBI" id="CHEBI:43474"/>
        <dbReference type="ChEBI" id="CHEBI:58405"/>
        <dbReference type="ChEBI" id="CHEBI:60392"/>
        <dbReference type="EC" id="3.6.1.27"/>
    </reaction>
</comment>
<evidence type="ECO:0000256" key="8">
    <source>
        <dbReference type="ARBA" id="ARBA00022989"/>
    </source>
</evidence>
<evidence type="ECO:0000256" key="4">
    <source>
        <dbReference type="ARBA" id="ARBA00021581"/>
    </source>
</evidence>
<comment type="subcellular location">
    <subcellularLocation>
        <location evidence="1">Cell membrane</location>
        <topology evidence="1">Multi-pass membrane protein</topology>
    </subcellularLocation>
</comment>
<evidence type="ECO:0000256" key="3">
    <source>
        <dbReference type="ARBA" id="ARBA00012374"/>
    </source>
</evidence>
<gene>
    <name evidence="14" type="ORF">LEP1GSC123_3622</name>
</gene>
<keyword evidence="14" id="KW-0418">Kinase</keyword>
<keyword evidence="14" id="KW-0808">Transferase</keyword>
<dbReference type="EMBL" id="AKWO02000037">
    <property type="protein sequence ID" value="EMG01061.1"/>
    <property type="molecule type" value="Genomic_DNA"/>
</dbReference>
<dbReference type="EC" id="3.6.1.27" evidence="3"/>
<dbReference type="Pfam" id="PF02673">
    <property type="entry name" value="BacA"/>
    <property type="match status" value="1"/>
</dbReference>
<sequence>MNHYLNAFLRSIIEAVTEFLPVSSTGHLFLFSSFFLFQEKASSSTISLIFSFKAERFFPFCFYIGKNSDLRCFPPFNILQNETRTPKDFTFSFKS</sequence>
<evidence type="ECO:0000256" key="7">
    <source>
        <dbReference type="ARBA" id="ARBA00022801"/>
    </source>
</evidence>
<dbReference type="GO" id="GO:0005886">
    <property type="term" value="C:plasma membrane"/>
    <property type="evidence" value="ECO:0007669"/>
    <property type="project" value="UniProtKB-SubCell"/>
</dbReference>
<evidence type="ECO:0000256" key="10">
    <source>
        <dbReference type="ARBA" id="ARBA00023251"/>
    </source>
</evidence>
<dbReference type="GO" id="GO:0046677">
    <property type="term" value="P:response to antibiotic"/>
    <property type="evidence" value="ECO:0007669"/>
    <property type="project" value="UniProtKB-KW"/>
</dbReference>
<protein>
    <recommendedName>
        <fullName evidence="4">Undecaprenyl-diphosphatase</fullName>
        <ecNumber evidence="3">3.6.1.27</ecNumber>
    </recommendedName>
    <alternativeName>
        <fullName evidence="12">Bacitracin resistance protein</fullName>
    </alternativeName>
    <alternativeName>
        <fullName evidence="11">Undecaprenyl pyrophosphate phosphatase</fullName>
    </alternativeName>
</protein>
<dbReference type="AlphaFoldDB" id="M3HSN9"/>
<evidence type="ECO:0000256" key="6">
    <source>
        <dbReference type="ARBA" id="ARBA00022692"/>
    </source>
</evidence>
<reference evidence="14 15" key="1">
    <citation type="submission" date="2013-01" db="EMBL/GenBank/DDBJ databases">
        <authorList>
            <person name="Harkins D.M."/>
            <person name="Durkin A.S."/>
            <person name="Brinkac L.M."/>
            <person name="Haft D.H."/>
            <person name="Selengut J.D."/>
            <person name="Sanka R."/>
            <person name="DePew J."/>
            <person name="Purushe J."/>
            <person name="Picardeau M."/>
            <person name="Werts C."/>
            <person name="Goarant C."/>
            <person name="Vinetz J.M."/>
            <person name="Sutton G.G."/>
            <person name="Nierman W.C."/>
            <person name="Fouts D.E."/>
        </authorList>
    </citation>
    <scope>NUCLEOTIDE SEQUENCE [LARGE SCALE GENOMIC DNA]</scope>
    <source>
        <strain evidence="14 15">200701203</strain>
    </source>
</reference>
<evidence type="ECO:0000313" key="15">
    <source>
        <dbReference type="Proteomes" id="UP000011783"/>
    </source>
</evidence>
<evidence type="ECO:0000256" key="5">
    <source>
        <dbReference type="ARBA" id="ARBA00022475"/>
    </source>
</evidence>
<keyword evidence="9" id="KW-0472">Membrane</keyword>
<keyword evidence="5" id="KW-1003">Cell membrane</keyword>
<name>M3HSN9_LEPBO</name>
<evidence type="ECO:0000256" key="2">
    <source>
        <dbReference type="ARBA" id="ARBA00010621"/>
    </source>
</evidence>
<evidence type="ECO:0000256" key="11">
    <source>
        <dbReference type="ARBA" id="ARBA00032707"/>
    </source>
</evidence>
<evidence type="ECO:0000313" key="14">
    <source>
        <dbReference type="EMBL" id="EMG01061.1"/>
    </source>
</evidence>